<organism evidence="5 6">
    <name type="scientific">Aeromonas caviae</name>
    <name type="common">Aeromonas punctata</name>
    <dbReference type="NCBI Taxonomy" id="648"/>
    <lineage>
        <taxon>Bacteria</taxon>
        <taxon>Pseudomonadati</taxon>
        <taxon>Pseudomonadota</taxon>
        <taxon>Gammaproteobacteria</taxon>
        <taxon>Aeromonadales</taxon>
        <taxon>Aeromonadaceae</taxon>
        <taxon>Aeromonas</taxon>
    </lineage>
</organism>
<name>A0AAJ6CR35_AERCA</name>
<sequence>MKVFFGEVDKLKSFIGGRSGIAGGVVIPITEDNDRLAKFGVYLPADIVGADLSRWVDAFNHDIAKYGPLLLNKCWPDSFPIGPWSMTHRVSDDRRFGIALKQLRSGVEDFDMGATLARYLPEAEAARVKPIRVRAMYNNRYRTWESSLVEWAGGKKLPFSLALLDVLTFPAAALPDSPLSQTQVEKEQTGKEGDPLSMLNPLYQERIIGWLMQNKLFEWSGANTVTGVLARIEEGTPDLGWSRLKSSYAQAEVLDGVYRAILEDQHHIKLYWFNEPVAYTTRLDSRWFFPEGPSHYLNNLIHRLNGSGIIHPLFDGLLPERRPNIKLDIESEIRRMVKTGMVTADSLGHLRVVYRQDAESYLRHYQQAEIPCPLGELEHDILKNVVLTRMLDITEEVNNHRKELGSGVEVNAITMPNISGMQTKFAASLQPARDGSTRIVPASGNGVFSHIIKPGMTLSMRGDDLMPFVEWLGMRAAKAAGLRTSKFALALLSKVEIDGVNQESHDKLTGAFDERSLNIPNRLETEAEILANAWTAGLHGMFISERFDIPPRGENTKVIGIDIAQVMGVDVLASADNKYRSSYEEVAATVKAEMQKVNGDWESEKHELFRQLLLSWMIGDSDLHLKNLSLLYSQELDNKGRFISESLVMAPAYDRVTVFGLHKDLSRSLAMPVSGVLDAKVDHWLAFAENHLEIPRSIAHSTIHQMGEQVIGSFYEDLVTLSSGPLHYLIHDRCAQIYDQITAHFDHIQLHIASLDEHKRKAQAVLENETFEARPERLFREGSLSEIIAMNESRQELGLNFDVSFGDEPEATDDAVPVVRTGRKSYRI</sequence>
<dbReference type="EMBL" id="CP120943">
    <property type="protein sequence ID" value="WFG00284.1"/>
    <property type="molecule type" value="Genomic_DNA"/>
</dbReference>
<gene>
    <name evidence="5" type="ORF">P5S46_21215</name>
</gene>
<dbReference type="RefSeq" id="WP_128342722.1">
    <property type="nucleotide sequence ID" value="NZ_CAWOMG010000077.1"/>
</dbReference>
<dbReference type="InterPro" id="IPR012893">
    <property type="entry name" value="HipA-like_C"/>
</dbReference>
<dbReference type="Pfam" id="PF07804">
    <property type="entry name" value="HipA_C"/>
    <property type="match status" value="1"/>
</dbReference>
<keyword evidence="2" id="KW-0808">Transferase</keyword>
<evidence type="ECO:0000256" key="2">
    <source>
        <dbReference type="ARBA" id="ARBA00022679"/>
    </source>
</evidence>
<evidence type="ECO:0000313" key="6">
    <source>
        <dbReference type="Proteomes" id="UP001218423"/>
    </source>
</evidence>
<dbReference type="PANTHER" id="PTHR37419">
    <property type="entry name" value="SERINE/THREONINE-PROTEIN KINASE TOXIN HIPA"/>
    <property type="match status" value="1"/>
</dbReference>
<evidence type="ECO:0000259" key="4">
    <source>
        <dbReference type="Pfam" id="PF07804"/>
    </source>
</evidence>
<dbReference type="GO" id="GO:0004674">
    <property type="term" value="F:protein serine/threonine kinase activity"/>
    <property type="evidence" value="ECO:0007669"/>
    <property type="project" value="TreeGrafter"/>
</dbReference>
<feature type="domain" description="HipA-like C-terminal" evidence="4">
    <location>
        <begin position="418"/>
        <end position="710"/>
    </location>
</feature>
<geneLocation type="plasmid" evidence="5 6">
    <name>pAC1520</name>
</geneLocation>
<dbReference type="Proteomes" id="UP001218423">
    <property type="component" value="Plasmid pAC1520"/>
</dbReference>
<keyword evidence="5" id="KW-0614">Plasmid</keyword>
<evidence type="ECO:0000256" key="1">
    <source>
        <dbReference type="ARBA" id="ARBA00010164"/>
    </source>
</evidence>
<proteinExistence type="inferred from homology"/>
<evidence type="ECO:0000256" key="3">
    <source>
        <dbReference type="ARBA" id="ARBA00022777"/>
    </source>
</evidence>
<dbReference type="PANTHER" id="PTHR37419:SF1">
    <property type="entry name" value="SERINE_THREONINE-PROTEIN KINASE TOXIN HIPA"/>
    <property type="match status" value="1"/>
</dbReference>
<comment type="similarity">
    <text evidence="1">Belongs to the HipA Ser/Thr kinase family.</text>
</comment>
<accession>A0AAJ6CR35</accession>
<reference evidence="5" key="1">
    <citation type="submission" date="2023-03" db="EMBL/GenBank/DDBJ databases">
        <title>Aeromonas caviae strain AC1520.</title>
        <authorList>
            <person name="Xie T."/>
            <person name="Zhang Q."/>
            <person name="Deng J."/>
            <person name="Li X."/>
        </authorList>
    </citation>
    <scope>NUCLEOTIDE SEQUENCE</scope>
    <source>
        <strain evidence="5">AC1520</strain>
        <plasmid evidence="5">pAC1520</plasmid>
    </source>
</reference>
<keyword evidence="3" id="KW-0418">Kinase</keyword>
<dbReference type="AlphaFoldDB" id="A0AAJ6CR35"/>
<protein>
    <submittedName>
        <fullName evidence="5">HipA domain-containing protein</fullName>
    </submittedName>
</protein>
<dbReference type="GO" id="GO:0005829">
    <property type="term" value="C:cytosol"/>
    <property type="evidence" value="ECO:0007669"/>
    <property type="project" value="TreeGrafter"/>
</dbReference>
<evidence type="ECO:0000313" key="5">
    <source>
        <dbReference type="EMBL" id="WFG00284.1"/>
    </source>
</evidence>
<dbReference type="InterPro" id="IPR052028">
    <property type="entry name" value="HipA_Ser/Thr_kinase"/>
</dbReference>